<dbReference type="InterPro" id="IPR003121">
    <property type="entry name" value="SWIB_MDM2_domain"/>
</dbReference>
<proteinExistence type="predicted"/>
<dbReference type="InterPro" id="IPR019835">
    <property type="entry name" value="SWIB_domain"/>
</dbReference>
<feature type="region of interest" description="Disordered" evidence="1">
    <location>
        <begin position="93"/>
        <end position="233"/>
    </location>
</feature>
<dbReference type="InterPro" id="IPR036885">
    <property type="entry name" value="SWIB_MDM2_dom_sf"/>
</dbReference>
<dbReference type="PROSITE" id="PS51998">
    <property type="entry name" value="DEK_C"/>
    <property type="match status" value="1"/>
</dbReference>
<dbReference type="SUPFAM" id="SSF109715">
    <property type="entry name" value="DEK C-terminal domain"/>
    <property type="match status" value="1"/>
</dbReference>
<dbReference type="Pfam" id="PF08766">
    <property type="entry name" value="DEK_C"/>
    <property type="match status" value="1"/>
</dbReference>
<feature type="domain" description="DEK-C" evidence="3">
    <location>
        <begin position="35"/>
        <end position="91"/>
    </location>
</feature>
<name>A0ABR1UDS7_9PEZI</name>
<dbReference type="PANTHER" id="PTHR13844">
    <property type="entry name" value="SWI/SNF-RELATED MATRIX-ASSOCIATED ACTIN-DEPENDENT REGULATOR OF CHROMATIN SUBFAMILY D"/>
    <property type="match status" value="1"/>
</dbReference>
<dbReference type="PROSITE" id="PS51925">
    <property type="entry name" value="SWIB_MDM2"/>
    <property type="match status" value="1"/>
</dbReference>
<gene>
    <name evidence="4" type="ORF">PG996_010995</name>
</gene>
<dbReference type="SMART" id="SM00151">
    <property type="entry name" value="SWIB"/>
    <property type="match status" value="1"/>
</dbReference>
<evidence type="ECO:0000259" key="2">
    <source>
        <dbReference type="PROSITE" id="PS51925"/>
    </source>
</evidence>
<accession>A0ABR1UDS7</accession>
<feature type="domain" description="DM2" evidence="2">
    <location>
        <begin position="227"/>
        <end position="305"/>
    </location>
</feature>
<dbReference type="SUPFAM" id="SSF47592">
    <property type="entry name" value="SWIB/MDM2 domain"/>
    <property type="match status" value="1"/>
</dbReference>
<dbReference type="Gene3D" id="1.10.10.60">
    <property type="entry name" value="Homeodomain-like"/>
    <property type="match status" value="1"/>
</dbReference>
<evidence type="ECO:0008006" key="6">
    <source>
        <dbReference type="Google" id="ProtNLM"/>
    </source>
</evidence>
<evidence type="ECO:0000313" key="5">
    <source>
        <dbReference type="Proteomes" id="UP001446871"/>
    </source>
</evidence>
<reference evidence="4 5" key="1">
    <citation type="submission" date="2023-01" db="EMBL/GenBank/DDBJ databases">
        <title>Analysis of 21 Apiospora genomes using comparative genomics revels a genus with tremendous synthesis potential of carbohydrate active enzymes and secondary metabolites.</title>
        <authorList>
            <person name="Sorensen T."/>
        </authorList>
    </citation>
    <scope>NUCLEOTIDE SEQUENCE [LARGE SCALE GENOMIC DNA]</scope>
    <source>
        <strain evidence="4 5">CBS 83171</strain>
    </source>
</reference>
<feature type="compositionally biased region" description="Polar residues" evidence="1">
    <location>
        <begin position="108"/>
        <end position="118"/>
    </location>
</feature>
<dbReference type="InterPro" id="IPR014876">
    <property type="entry name" value="DEK_C"/>
</dbReference>
<dbReference type="Pfam" id="PF02201">
    <property type="entry name" value="SWIB"/>
    <property type="match status" value="1"/>
</dbReference>
<keyword evidence="5" id="KW-1185">Reference proteome</keyword>
<evidence type="ECO:0000256" key="1">
    <source>
        <dbReference type="SAM" id="MobiDB-lite"/>
    </source>
</evidence>
<evidence type="ECO:0000259" key="3">
    <source>
        <dbReference type="PROSITE" id="PS51998"/>
    </source>
</evidence>
<protein>
    <recommendedName>
        <fullName evidence="6">DM2 domain-containing protein</fullName>
    </recommendedName>
</protein>
<comment type="caution">
    <text evidence="4">The sequence shown here is derived from an EMBL/GenBank/DDBJ whole genome shotgun (WGS) entry which is preliminary data.</text>
</comment>
<organism evidence="4 5">
    <name type="scientific">Apiospora saccharicola</name>
    <dbReference type="NCBI Taxonomy" id="335842"/>
    <lineage>
        <taxon>Eukaryota</taxon>
        <taxon>Fungi</taxon>
        <taxon>Dikarya</taxon>
        <taxon>Ascomycota</taxon>
        <taxon>Pezizomycotina</taxon>
        <taxon>Sordariomycetes</taxon>
        <taxon>Xylariomycetidae</taxon>
        <taxon>Amphisphaeriales</taxon>
        <taxon>Apiosporaceae</taxon>
        <taxon>Apiospora</taxon>
    </lineage>
</organism>
<dbReference type="CDD" id="cd10567">
    <property type="entry name" value="SWIB-MDM2_like"/>
    <property type="match status" value="1"/>
</dbReference>
<dbReference type="Gene3D" id="1.10.245.10">
    <property type="entry name" value="SWIB/MDM2 domain"/>
    <property type="match status" value="1"/>
</dbReference>
<sequence length="309" mass="34115">MSAPCMFTSKDFGGEGLYYQHRALTDSSAPRLVSSEEEALYTRYIDEILHSVDLETVTRKKIRAELEDKLGGKDLSSQKAAIKNLIEARFDALTSSEPAPKDKPAGTASPQPTPSKRQANGHAGGDEEEDDDTNGGEIEVSTQPPKKKQRKAEKSEDTEDSDAKLAAILQAQENQMSGRATRGGGSKAKPIKKKPRKKSSNKVRREDDSDVDGSEESTNKPRKAGGGFQKPFNLSAPLAEVCGGESRLPRPQVVKKLWEHIKANELQDPSDKRQILCDEKMYAVFKQAKVDMFQMNKLVGNHLYPVEEE</sequence>
<dbReference type="EMBL" id="JAQQWM010000007">
    <property type="protein sequence ID" value="KAK8057058.1"/>
    <property type="molecule type" value="Genomic_DNA"/>
</dbReference>
<evidence type="ECO:0000313" key="4">
    <source>
        <dbReference type="EMBL" id="KAK8057058.1"/>
    </source>
</evidence>
<feature type="compositionally biased region" description="Basic residues" evidence="1">
    <location>
        <begin position="189"/>
        <end position="202"/>
    </location>
</feature>
<dbReference type="Proteomes" id="UP001446871">
    <property type="component" value="Unassembled WGS sequence"/>
</dbReference>